<dbReference type="Gene3D" id="1.10.10.10">
    <property type="entry name" value="Winged helix-like DNA-binding domain superfamily/Winged helix DNA-binding domain"/>
    <property type="match status" value="1"/>
</dbReference>
<organism evidence="2 3">
    <name type="scientific">Candidatus Zambryskibacteria bacterium RIFCSPLOWO2_01_FULL_45_21</name>
    <dbReference type="NCBI Taxonomy" id="1802761"/>
    <lineage>
        <taxon>Bacteria</taxon>
        <taxon>Candidatus Zambryskiibacteriota</taxon>
    </lineage>
</organism>
<dbReference type="Proteomes" id="UP000176800">
    <property type="component" value="Unassembled WGS sequence"/>
</dbReference>
<dbReference type="EMBL" id="MHWE01000001">
    <property type="protein sequence ID" value="OHB04826.1"/>
    <property type="molecule type" value="Genomic_DNA"/>
</dbReference>
<gene>
    <name evidence="2" type="ORF">A3B14_03670</name>
</gene>
<reference evidence="2 3" key="1">
    <citation type="journal article" date="2016" name="Nat. Commun.">
        <title>Thousands of microbial genomes shed light on interconnected biogeochemical processes in an aquifer system.</title>
        <authorList>
            <person name="Anantharaman K."/>
            <person name="Brown C.T."/>
            <person name="Hug L.A."/>
            <person name="Sharon I."/>
            <person name="Castelle C.J."/>
            <person name="Probst A.J."/>
            <person name="Thomas B.C."/>
            <person name="Singh A."/>
            <person name="Wilkins M.J."/>
            <person name="Karaoz U."/>
            <person name="Brodie E.L."/>
            <person name="Williams K.H."/>
            <person name="Hubbard S.S."/>
            <person name="Banfield J.F."/>
        </authorList>
    </citation>
    <scope>NUCLEOTIDE SEQUENCE [LARGE SCALE GENOMIC DNA]</scope>
</reference>
<feature type="domain" description="HTH marR-type" evidence="1">
    <location>
        <begin position="8"/>
        <end position="140"/>
    </location>
</feature>
<dbReference type="InterPro" id="IPR036388">
    <property type="entry name" value="WH-like_DNA-bd_sf"/>
</dbReference>
<dbReference type="PANTHER" id="PTHR33164">
    <property type="entry name" value="TRANSCRIPTIONAL REGULATOR, MARR FAMILY"/>
    <property type="match status" value="1"/>
</dbReference>
<evidence type="ECO:0000313" key="2">
    <source>
        <dbReference type="EMBL" id="OHB04826.1"/>
    </source>
</evidence>
<accession>A0A1G2U5R1</accession>
<proteinExistence type="predicted"/>
<protein>
    <recommendedName>
        <fullName evidence="1">HTH marR-type domain-containing protein</fullName>
    </recommendedName>
</protein>
<dbReference type="InterPro" id="IPR036390">
    <property type="entry name" value="WH_DNA-bd_sf"/>
</dbReference>
<dbReference type="GO" id="GO:0003700">
    <property type="term" value="F:DNA-binding transcription factor activity"/>
    <property type="evidence" value="ECO:0007669"/>
    <property type="project" value="InterPro"/>
</dbReference>
<dbReference type="Pfam" id="PF12802">
    <property type="entry name" value="MarR_2"/>
    <property type="match status" value="1"/>
</dbReference>
<dbReference type="AlphaFoldDB" id="A0A1G2U5R1"/>
<dbReference type="InterPro" id="IPR039422">
    <property type="entry name" value="MarR/SlyA-like"/>
</dbReference>
<dbReference type="SUPFAM" id="SSF46785">
    <property type="entry name" value="Winged helix' DNA-binding domain"/>
    <property type="match status" value="1"/>
</dbReference>
<evidence type="ECO:0000259" key="1">
    <source>
        <dbReference type="PROSITE" id="PS50995"/>
    </source>
</evidence>
<sequence length="143" mass="15973">MKNSQNSKENPLTALHRLEFILQHQSEQLLRSGVGVGLGQVRIMEEIGSTTCSQRELATRLYQTEANVSRQLQVMKRHGLVSVIRNKKDARQRDVSLTAKGSGKHRQAQKILKKQHDELALILDFAESAALKGVVHKLAKTIG</sequence>
<comment type="caution">
    <text evidence="2">The sequence shown here is derived from an EMBL/GenBank/DDBJ whole genome shotgun (WGS) entry which is preliminary data.</text>
</comment>
<dbReference type="GO" id="GO:0006950">
    <property type="term" value="P:response to stress"/>
    <property type="evidence" value="ECO:0007669"/>
    <property type="project" value="TreeGrafter"/>
</dbReference>
<dbReference type="SMART" id="SM00347">
    <property type="entry name" value="HTH_MARR"/>
    <property type="match status" value="1"/>
</dbReference>
<dbReference type="PROSITE" id="PS50995">
    <property type="entry name" value="HTH_MARR_2"/>
    <property type="match status" value="1"/>
</dbReference>
<name>A0A1G2U5R1_9BACT</name>
<dbReference type="PANTHER" id="PTHR33164:SF43">
    <property type="entry name" value="HTH-TYPE TRANSCRIPTIONAL REPRESSOR YETL"/>
    <property type="match status" value="1"/>
</dbReference>
<evidence type="ECO:0000313" key="3">
    <source>
        <dbReference type="Proteomes" id="UP000176800"/>
    </source>
</evidence>
<dbReference type="InterPro" id="IPR000835">
    <property type="entry name" value="HTH_MarR-typ"/>
</dbReference>